<organism evidence="13 14">
    <name type="scientific">Dermatophagoides farinae</name>
    <name type="common">American house dust mite</name>
    <dbReference type="NCBI Taxonomy" id="6954"/>
    <lineage>
        <taxon>Eukaryota</taxon>
        <taxon>Metazoa</taxon>
        <taxon>Ecdysozoa</taxon>
        <taxon>Arthropoda</taxon>
        <taxon>Chelicerata</taxon>
        <taxon>Arachnida</taxon>
        <taxon>Acari</taxon>
        <taxon>Acariformes</taxon>
        <taxon>Sarcoptiformes</taxon>
        <taxon>Astigmata</taxon>
        <taxon>Psoroptidia</taxon>
        <taxon>Analgoidea</taxon>
        <taxon>Pyroglyphidae</taxon>
        <taxon>Dermatophagoidinae</taxon>
        <taxon>Dermatophagoides</taxon>
    </lineage>
</organism>
<dbReference type="EMBL" id="ASGP02000005">
    <property type="protein sequence ID" value="KAH9505896.1"/>
    <property type="molecule type" value="Genomic_DNA"/>
</dbReference>
<feature type="compositionally biased region" description="Low complexity" evidence="11">
    <location>
        <begin position="776"/>
        <end position="790"/>
    </location>
</feature>
<dbReference type="Gene3D" id="1.10.10.750">
    <property type="entry name" value="Ypt/Rab-GAP domain of gyp1p, domain 1"/>
    <property type="match status" value="1"/>
</dbReference>
<evidence type="ECO:0000313" key="14">
    <source>
        <dbReference type="Proteomes" id="UP000790347"/>
    </source>
</evidence>
<feature type="compositionally biased region" description="Low complexity" evidence="11">
    <location>
        <begin position="729"/>
        <end position="749"/>
    </location>
</feature>
<comment type="caution">
    <text evidence="13">The sequence shown here is derived from an EMBL/GenBank/DDBJ whole genome shotgun (WGS) entry which is preliminary data.</text>
</comment>
<accession>A0A922HQQ6</accession>
<dbReference type="GO" id="GO:0005794">
    <property type="term" value="C:Golgi apparatus"/>
    <property type="evidence" value="ECO:0007669"/>
    <property type="project" value="UniProtKB-SubCell"/>
</dbReference>
<dbReference type="InterPro" id="IPR000195">
    <property type="entry name" value="Rab-GAP-TBC_dom"/>
</dbReference>
<dbReference type="Proteomes" id="UP000790347">
    <property type="component" value="Unassembled WGS sequence"/>
</dbReference>
<evidence type="ECO:0000256" key="2">
    <source>
        <dbReference type="ARBA" id="ARBA00004555"/>
    </source>
</evidence>
<keyword evidence="5" id="KW-0007">Acetylation</keyword>
<evidence type="ECO:0000313" key="13">
    <source>
        <dbReference type="EMBL" id="KAH9505896.1"/>
    </source>
</evidence>
<feature type="compositionally biased region" description="Polar residues" evidence="11">
    <location>
        <begin position="633"/>
        <end position="645"/>
    </location>
</feature>
<dbReference type="Gene3D" id="1.10.8.270">
    <property type="entry name" value="putative rabgap domain of human tbc1 domain family member 14 like domains"/>
    <property type="match status" value="1"/>
</dbReference>
<dbReference type="GO" id="GO:0031267">
    <property type="term" value="F:small GTPase binding"/>
    <property type="evidence" value="ECO:0007669"/>
    <property type="project" value="TreeGrafter"/>
</dbReference>
<keyword evidence="4" id="KW-0597">Phosphoprotein</keyword>
<evidence type="ECO:0000256" key="7">
    <source>
        <dbReference type="ARBA" id="ARBA00023329"/>
    </source>
</evidence>
<keyword evidence="6" id="KW-0333">Golgi apparatus</keyword>
<dbReference type="AlphaFoldDB" id="A0A922HQQ6"/>
<evidence type="ECO:0000256" key="9">
    <source>
        <dbReference type="ARBA" id="ARBA00064037"/>
    </source>
</evidence>
<proteinExistence type="predicted"/>
<dbReference type="FunFam" id="1.10.472.80:FF:000019">
    <property type="entry name" value="USP6 N-terminal like"/>
    <property type="match status" value="1"/>
</dbReference>
<comment type="subcellular location">
    <subcellularLocation>
        <location evidence="1">Cytoplasmic vesicle</location>
    </subcellularLocation>
    <subcellularLocation>
        <location evidence="2">Golgi apparatus</location>
    </subcellularLocation>
</comment>
<comment type="function">
    <text evidence="8">Acts as a GTPase-activating protein for RAB5A and RAB43. Involved in receptor trafficking. In complex with EPS8 inhibits internalization of EGFR. Involved in retrograde transport from the endocytic pathway to the Golgi apparatus. Involved in the transport of Shiga toxin from early and recycling endosomes to the trans-Golgi network. Required for structural integrity of the Golgi complex.</text>
</comment>
<feature type="region of interest" description="Disordered" evidence="11">
    <location>
        <begin position="429"/>
        <end position="490"/>
    </location>
</feature>
<reference evidence="13" key="2">
    <citation type="journal article" date="2022" name="Res Sq">
        <title>Comparative Genomics Reveals Insights into the Divergent Evolution of Astigmatic Mites and Household Pest Adaptations.</title>
        <authorList>
            <person name="Xiong Q."/>
            <person name="Wan A.T.-Y."/>
            <person name="Liu X.-Y."/>
            <person name="Fung C.S.-H."/>
            <person name="Xiao X."/>
            <person name="Malainual N."/>
            <person name="Hou J."/>
            <person name="Wang L."/>
            <person name="Wang M."/>
            <person name="Yang K."/>
            <person name="Cui Y."/>
            <person name="Leung E."/>
            <person name="Nong W."/>
            <person name="Shin S.-K."/>
            <person name="Au S."/>
            <person name="Jeong K.Y."/>
            <person name="Chew F.T."/>
            <person name="Hui J."/>
            <person name="Leung T.F."/>
            <person name="Tungtrongchitr A."/>
            <person name="Zhong N."/>
            <person name="Liu Z."/>
            <person name="Tsui S."/>
        </authorList>
    </citation>
    <scope>NUCLEOTIDE SEQUENCE</scope>
    <source>
        <strain evidence="13">Derf</strain>
        <tissue evidence="13">Whole organism</tissue>
    </source>
</reference>
<feature type="compositionally biased region" description="Basic residues" evidence="11">
    <location>
        <begin position="648"/>
        <end position="668"/>
    </location>
</feature>
<name>A0A922HQQ6_DERFA</name>
<dbReference type="PROSITE" id="PS50086">
    <property type="entry name" value="TBC_RABGAP"/>
    <property type="match status" value="1"/>
</dbReference>
<dbReference type="PANTHER" id="PTHR47219">
    <property type="entry name" value="RAB GTPASE-ACTIVATING PROTEIN 1-LIKE"/>
    <property type="match status" value="1"/>
</dbReference>
<dbReference type="Gene3D" id="1.10.472.80">
    <property type="entry name" value="Ypt/Rab-GAP domain of gyp1p, domain 3"/>
    <property type="match status" value="1"/>
</dbReference>
<evidence type="ECO:0000256" key="4">
    <source>
        <dbReference type="ARBA" id="ARBA00022553"/>
    </source>
</evidence>
<reference evidence="13" key="1">
    <citation type="submission" date="2013-05" db="EMBL/GenBank/DDBJ databases">
        <authorList>
            <person name="Yim A.K.Y."/>
            <person name="Chan T.F."/>
            <person name="Ji K.M."/>
            <person name="Liu X.Y."/>
            <person name="Zhou J.W."/>
            <person name="Li R.Q."/>
            <person name="Yang K.Y."/>
            <person name="Li J."/>
            <person name="Li M."/>
            <person name="Law P.T.W."/>
            <person name="Wu Y.L."/>
            <person name="Cai Z.L."/>
            <person name="Qin H."/>
            <person name="Bao Y."/>
            <person name="Leung R.K.K."/>
            <person name="Ng P.K.S."/>
            <person name="Zou J."/>
            <person name="Zhong X.J."/>
            <person name="Ran P.X."/>
            <person name="Zhong N.S."/>
            <person name="Liu Z.G."/>
            <person name="Tsui S.K.W."/>
        </authorList>
    </citation>
    <scope>NUCLEOTIDE SEQUENCE</scope>
    <source>
        <strain evidence="13">Derf</strain>
        <tissue evidence="13">Whole organism</tissue>
    </source>
</reference>
<gene>
    <name evidence="13" type="ORF">DERF_010663</name>
</gene>
<sequence length="798" mass="92318">MMDDKDEREIIIEKYRKGRDKLDKDEINAWEDPDYDIYHATDRYGFIHAERLPDRLPEYETKLKLQENSRLNKWLKMLKQWDQYYPDSEKIKSRTYKGIPNALRGEVWGRLLNIQQLKQEQSGKYEEMLDCGFQYSKDIRQIDLDVNRTYRKHIMFRERYNTKQQMLFKVLVAYSVYNSEIGYCQGMSQIAALLLMYMDEEDAFWSLSALMSNERHAMHGFFIPGFPKLLRFAKHHDKIINKFLPKVWKHFKKYDIDSTLYTLKWFFQCFLDRVPFSLTLRLWDVFLLDGEIILTGMSYTLLKLHKRSILRKSMEETIEFLQIELEKDFGYHDDSAIQALQQSVQELKKYKMLSPERPSDSEFPSRPFGIIATERMGFDDQSIAGSVRLKGNDVSSVCTSRTSGSREDVGSISLYDNVSINESIEAAKLSSRMSNHSTSTQPHRQSNKSLSNISPDLNRPNSSNRSLNDEQNNHRQSPSQSSSLSSREKSIDEIENEINHLSADLDEKLNSANLFISSINQRNRENIKKIIINDNNGTIPTFKNNSSTYKRIITSTTRQNIQHSSSPLRTNCDMKIHSTMPSSTEEAIKILKNFNINESSSNEKMTTTKVIIDNDDNHNNSSSGHTVTTTTSQYLRSHSTPSPIMNSHIHHHPHHHHHHQHHHHHKHHNQNDDKSITMIETSKMTKISIPVGEQQQHHHHHQINNDSMMESTIVTTTTTTATNNGNHISPNNTNKPPSLSSPKKQSPSKIRIFVPYTSSSNNQSEIHNNNDDNHGSSSTQQQSPTKKPSSINMPTVET</sequence>
<evidence type="ECO:0000256" key="10">
    <source>
        <dbReference type="ARBA" id="ARBA00070172"/>
    </source>
</evidence>
<evidence type="ECO:0000256" key="3">
    <source>
        <dbReference type="ARBA" id="ARBA00022468"/>
    </source>
</evidence>
<evidence type="ECO:0000259" key="12">
    <source>
        <dbReference type="PROSITE" id="PS50086"/>
    </source>
</evidence>
<comment type="subunit">
    <text evidence="9">Interacts with EPS8.</text>
</comment>
<dbReference type="InterPro" id="IPR050302">
    <property type="entry name" value="Rab_GAP_TBC_domain"/>
</dbReference>
<evidence type="ECO:0000256" key="8">
    <source>
        <dbReference type="ARBA" id="ARBA00059926"/>
    </source>
</evidence>
<feature type="domain" description="Rab-GAP TBC" evidence="12">
    <location>
        <begin position="98"/>
        <end position="290"/>
    </location>
</feature>
<feature type="compositionally biased region" description="Low complexity" evidence="11">
    <location>
        <begin position="454"/>
        <end position="466"/>
    </location>
</feature>
<evidence type="ECO:0000256" key="1">
    <source>
        <dbReference type="ARBA" id="ARBA00004541"/>
    </source>
</evidence>
<keyword evidence="7" id="KW-0968">Cytoplasmic vesicle</keyword>
<protein>
    <recommendedName>
        <fullName evidence="10">USP6 N-terminal-like protein</fullName>
    </recommendedName>
</protein>
<feature type="compositionally biased region" description="Polar residues" evidence="11">
    <location>
        <begin position="431"/>
        <end position="453"/>
    </location>
</feature>
<keyword evidence="14" id="KW-1185">Reference proteome</keyword>
<feature type="compositionally biased region" description="Low complexity" evidence="11">
    <location>
        <begin position="619"/>
        <end position="632"/>
    </location>
</feature>
<dbReference type="GO" id="GO:0031410">
    <property type="term" value="C:cytoplasmic vesicle"/>
    <property type="evidence" value="ECO:0007669"/>
    <property type="project" value="UniProtKB-SubCell"/>
</dbReference>
<feature type="compositionally biased region" description="Polar residues" evidence="11">
    <location>
        <begin position="756"/>
        <end position="766"/>
    </location>
</feature>
<dbReference type="FunFam" id="1.10.8.270:FF:000010">
    <property type="entry name" value="Putative USP6 N-terminal-like protein"/>
    <property type="match status" value="1"/>
</dbReference>
<evidence type="ECO:0000256" key="5">
    <source>
        <dbReference type="ARBA" id="ARBA00022990"/>
    </source>
</evidence>
<feature type="region of interest" description="Disordered" evidence="11">
    <location>
        <begin position="719"/>
        <end position="798"/>
    </location>
</feature>
<feature type="region of interest" description="Disordered" evidence="11">
    <location>
        <begin position="613"/>
        <end position="672"/>
    </location>
</feature>
<keyword evidence="3" id="KW-0343">GTPase activation</keyword>
<evidence type="ECO:0000256" key="6">
    <source>
        <dbReference type="ARBA" id="ARBA00023034"/>
    </source>
</evidence>
<dbReference type="Pfam" id="PF00566">
    <property type="entry name" value="RabGAP-TBC"/>
    <property type="match status" value="1"/>
</dbReference>
<dbReference type="SUPFAM" id="SSF47923">
    <property type="entry name" value="Ypt/Rab-GAP domain of gyp1p"/>
    <property type="match status" value="2"/>
</dbReference>
<evidence type="ECO:0000256" key="11">
    <source>
        <dbReference type="SAM" id="MobiDB-lite"/>
    </source>
</evidence>
<dbReference type="PANTHER" id="PTHR47219:SF19">
    <property type="entry name" value="USP6 N-TERMINAL-LIKE PROTEIN ISOFORM X1"/>
    <property type="match status" value="1"/>
</dbReference>
<dbReference type="SMART" id="SM00164">
    <property type="entry name" value="TBC"/>
    <property type="match status" value="1"/>
</dbReference>
<dbReference type="GO" id="GO:0005096">
    <property type="term" value="F:GTPase activator activity"/>
    <property type="evidence" value="ECO:0007669"/>
    <property type="project" value="UniProtKB-KW"/>
</dbReference>
<dbReference type="FunFam" id="1.10.10.750:FF:000001">
    <property type="entry name" value="TBC1 domain family member 10A"/>
    <property type="match status" value="1"/>
</dbReference>
<dbReference type="InterPro" id="IPR035969">
    <property type="entry name" value="Rab-GAP_TBC_sf"/>
</dbReference>